<dbReference type="SMART" id="SM00267">
    <property type="entry name" value="GGDEF"/>
    <property type="match status" value="1"/>
</dbReference>
<dbReference type="GO" id="GO:0052621">
    <property type="term" value="F:diguanylate cyclase activity"/>
    <property type="evidence" value="ECO:0007669"/>
    <property type="project" value="UniProtKB-EC"/>
</dbReference>
<reference evidence="5 6" key="1">
    <citation type="journal article" date="2012" name="BMC Genomics">
        <title>Comparative genomics of the classical Bordetella subspecies: the evolution and exchange of virulence-associated diversity amongst closely related pathogens.</title>
        <authorList>
            <person name="Park J."/>
            <person name="Zhang Y."/>
            <person name="Buboltz A.M."/>
            <person name="Zhang X."/>
            <person name="Schuster S.C."/>
            <person name="Ahuja U."/>
            <person name="Liu M."/>
            <person name="Miller J.F."/>
            <person name="Sebaihia M."/>
            <person name="Bentley S.D."/>
            <person name="Parkhill J."/>
            <person name="Harvill E.T."/>
        </authorList>
    </citation>
    <scope>NUCLEOTIDE SEQUENCE [LARGE SCALE GENOMIC DNA]</scope>
    <source>
        <strain evidence="5 6">253</strain>
    </source>
</reference>
<evidence type="ECO:0000313" key="6">
    <source>
        <dbReference type="Proteomes" id="UP000007564"/>
    </source>
</evidence>
<organism evidence="5 6">
    <name type="scientific">Bordetella bronchiseptica 253</name>
    <dbReference type="NCBI Taxonomy" id="568707"/>
    <lineage>
        <taxon>Bacteria</taxon>
        <taxon>Pseudomonadati</taxon>
        <taxon>Pseudomonadota</taxon>
        <taxon>Betaproteobacteria</taxon>
        <taxon>Burkholderiales</taxon>
        <taxon>Alcaligenaceae</taxon>
        <taxon>Bordetella</taxon>
    </lineage>
</organism>
<dbReference type="Pfam" id="PF00990">
    <property type="entry name" value="GGDEF"/>
    <property type="match status" value="1"/>
</dbReference>
<dbReference type="PROSITE" id="PS50887">
    <property type="entry name" value="GGDEF"/>
    <property type="match status" value="1"/>
</dbReference>
<evidence type="ECO:0000256" key="1">
    <source>
        <dbReference type="ARBA" id="ARBA00012528"/>
    </source>
</evidence>
<dbReference type="GeneID" id="69602365"/>
<comment type="catalytic activity">
    <reaction evidence="2">
        <text>2 GTP = 3',3'-c-di-GMP + 2 diphosphate</text>
        <dbReference type="Rhea" id="RHEA:24898"/>
        <dbReference type="ChEBI" id="CHEBI:33019"/>
        <dbReference type="ChEBI" id="CHEBI:37565"/>
        <dbReference type="ChEBI" id="CHEBI:58805"/>
        <dbReference type="EC" id="2.7.7.65"/>
    </reaction>
</comment>
<evidence type="ECO:0000313" key="5">
    <source>
        <dbReference type="EMBL" id="CCJ56427.1"/>
    </source>
</evidence>
<dbReference type="InterPro" id="IPR043128">
    <property type="entry name" value="Rev_trsase/Diguanyl_cyclase"/>
</dbReference>
<dbReference type="NCBIfam" id="TIGR00254">
    <property type="entry name" value="GGDEF"/>
    <property type="match status" value="1"/>
</dbReference>
<protein>
    <recommendedName>
        <fullName evidence="1">diguanylate cyclase</fullName>
        <ecNumber evidence="1">2.7.7.65</ecNumber>
    </recommendedName>
</protein>
<dbReference type="OrthoDB" id="9813903at2"/>
<dbReference type="PANTHER" id="PTHR45138">
    <property type="entry name" value="REGULATORY COMPONENTS OF SENSORY TRANSDUCTION SYSTEM"/>
    <property type="match status" value="1"/>
</dbReference>
<dbReference type="HOGENOM" id="CLU_000445_11_16_4"/>
<dbReference type="InterPro" id="IPR050469">
    <property type="entry name" value="Diguanylate_Cyclase"/>
</dbReference>
<evidence type="ECO:0000259" key="4">
    <source>
        <dbReference type="PROSITE" id="PS50887"/>
    </source>
</evidence>
<feature type="region of interest" description="Disordered" evidence="3">
    <location>
        <begin position="1"/>
        <end position="25"/>
    </location>
</feature>
<dbReference type="RefSeq" id="WP_003814021.1">
    <property type="nucleotide sequence ID" value="NC_019382.1"/>
</dbReference>
<dbReference type="KEGG" id="bbh:BN112_4513"/>
<dbReference type="CDD" id="cd01949">
    <property type="entry name" value="GGDEF"/>
    <property type="match status" value="1"/>
</dbReference>
<dbReference type="SUPFAM" id="SSF55073">
    <property type="entry name" value="Nucleotide cyclase"/>
    <property type="match status" value="1"/>
</dbReference>
<name>A0A0C6P9G3_BORBO</name>
<dbReference type="Gene3D" id="3.30.70.270">
    <property type="match status" value="1"/>
</dbReference>
<sequence>MARLDNADATSMTGRPPLIMNDQRKSSRASCRASANYLRAEAALPRRRYPQPPVSGAATLQELQAQVDTLELENARLRRLALTDDLTGAYNRRYFATMLRDALRERVRGGGLALCLFDIDNFKTINDRHGHFAGDYLLRRVALAARRCMRRTSDDLCRVGGDEFAAVLSAPSASAALAQAQRVLDAIRAIAPLDTPHGPRHVTATFGLAWIAPGVSLTWEQAYSDADRALYRAKQAGKNRLHLIASRTAGA</sequence>
<dbReference type="AlphaFoldDB" id="A0A0C6P9G3"/>
<evidence type="ECO:0000256" key="3">
    <source>
        <dbReference type="SAM" id="MobiDB-lite"/>
    </source>
</evidence>
<dbReference type="InterPro" id="IPR000160">
    <property type="entry name" value="GGDEF_dom"/>
</dbReference>
<accession>A0A0C6P9G3</accession>
<proteinExistence type="predicted"/>
<dbReference type="InterPro" id="IPR029787">
    <property type="entry name" value="Nucleotide_cyclase"/>
</dbReference>
<evidence type="ECO:0000256" key="2">
    <source>
        <dbReference type="ARBA" id="ARBA00034247"/>
    </source>
</evidence>
<dbReference type="Proteomes" id="UP000007564">
    <property type="component" value="Chromosome"/>
</dbReference>
<dbReference type="FunFam" id="3.30.70.270:FF:000001">
    <property type="entry name" value="Diguanylate cyclase domain protein"/>
    <property type="match status" value="1"/>
</dbReference>
<gene>
    <name evidence="5" type="ORF">BN112_4513</name>
</gene>
<dbReference type="EMBL" id="HE965806">
    <property type="protein sequence ID" value="CCJ56427.1"/>
    <property type="molecule type" value="Genomic_DNA"/>
</dbReference>
<dbReference type="EC" id="2.7.7.65" evidence="1"/>
<feature type="domain" description="GGDEF" evidence="4">
    <location>
        <begin position="110"/>
        <end position="246"/>
    </location>
</feature>
<dbReference type="PANTHER" id="PTHR45138:SF9">
    <property type="entry name" value="DIGUANYLATE CYCLASE DGCM-RELATED"/>
    <property type="match status" value="1"/>
</dbReference>